<evidence type="ECO:0000313" key="2">
    <source>
        <dbReference type="Proteomes" id="UP000593572"/>
    </source>
</evidence>
<organism evidence="1 2">
    <name type="scientific">Gossypium lobatum</name>
    <dbReference type="NCBI Taxonomy" id="34289"/>
    <lineage>
        <taxon>Eukaryota</taxon>
        <taxon>Viridiplantae</taxon>
        <taxon>Streptophyta</taxon>
        <taxon>Embryophyta</taxon>
        <taxon>Tracheophyta</taxon>
        <taxon>Spermatophyta</taxon>
        <taxon>Magnoliopsida</taxon>
        <taxon>eudicotyledons</taxon>
        <taxon>Gunneridae</taxon>
        <taxon>Pentapetalae</taxon>
        <taxon>rosids</taxon>
        <taxon>malvids</taxon>
        <taxon>Malvales</taxon>
        <taxon>Malvaceae</taxon>
        <taxon>Malvoideae</taxon>
        <taxon>Gossypium</taxon>
    </lineage>
</organism>
<gene>
    <name evidence="1" type="ORF">Golob_023185</name>
</gene>
<dbReference type="AlphaFoldDB" id="A0A7J8LIT9"/>
<reference evidence="1 2" key="1">
    <citation type="journal article" date="2019" name="Genome Biol. Evol.">
        <title>Insights into the evolution of the New World diploid cottons (Gossypium, subgenus Houzingenia) based on genome sequencing.</title>
        <authorList>
            <person name="Grover C.E."/>
            <person name="Arick M.A. 2nd"/>
            <person name="Thrash A."/>
            <person name="Conover J.L."/>
            <person name="Sanders W.S."/>
            <person name="Peterson D.G."/>
            <person name="Frelichowski J.E."/>
            <person name="Scheffler J.A."/>
            <person name="Scheffler B.E."/>
            <person name="Wendel J.F."/>
        </authorList>
    </citation>
    <scope>NUCLEOTIDE SEQUENCE [LARGE SCALE GENOMIC DNA]</scope>
    <source>
        <strain evidence="1">157</strain>
        <tissue evidence="1">Leaf</tissue>
    </source>
</reference>
<dbReference type="EMBL" id="JABEZX010000003">
    <property type="protein sequence ID" value="MBA0552366.1"/>
    <property type="molecule type" value="Genomic_DNA"/>
</dbReference>
<accession>A0A7J8LIT9</accession>
<comment type="caution">
    <text evidence="1">The sequence shown here is derived from an EMBL/GenBank/DDBJ whole genome shotgun (WGS) entry which is preliminary data.</text>
</comment>
<sequence length="99" mass="10925">MEIVTGDLEGRNDASLLSDVGRATKKGQWHTSMRVMSDDIELVAGDVIIEEVDDVSSIQFLDCVHSLVEKNMAQIIIVKLFGSGIGYNALWNESWLGEN</sequence>
<dbReference type="Proteomes" id="UP000593572">
    <property type="component" value="Unassembled WGS sequence"/>
</dbReference>
<evidence type="ECO:0000313" key="1">
    <source>
        <dbReference type="EMBL" id="MBA0552366.1"/>
    </source>
</evidence>
<proteinExistence type="predicted"/>
<name>A0A7J8LIT9_9ROSI</name>
<protein>
    <submittedName>
        <fullName evidence="1">Uncharacterized protein</fullName>
    </submittedName>
</protein>
<keyword evidence="2" id="KW-1185">Reference proteome</keyword>